<sequence>MYMVAHKSSLGTAKTVMITVLRDDLILEKTELQTFLLGLNHLHQIVAAPIALPAPLQQADSLAERGQKLFRAMKKYAERDIPRNDDDTIDYVELSNLLNFSNGNLPSTRYTA</sequence>
<protein>
    <submittedName>
        <fullName evidence="2">Piwi domain-containing protein</fullName>
    </submittedName>
</protein>
<organism evidence="1 2">
    <name type="scientific">Panagrolaimus sp. ES5</name>
    <dbReference type="NCBI Taxonomy" id="591445"/>
    <lineage>
        <taxon>Eukaryota</taxon>
        <taxon>Metazoa</taxon>
        <taxon>Ecdysozoa</taxon>
        <taxon>Nematoda</taxon>
        <taxon>Chromadorea</taxon>
        <taxon>Rhabditida</taxon>
        <taxon>Tylenchina</taxon>
        <taxon>Panagrolaimomorpha</taxon>
        <taxon>Panagrolaimoidea</taxon>
        <taxon>Panagrolaimidae</taxon>
        <taxon>Panagrolaimus</taxon>
    </lineage>
</organism>
<evidence type="ECO:0000313" key="1">
    <source>
        <dbReference type="Proteomes" id="UP000887579"/>
    </source>
</evidence>
<accession>A0AC34G469</accession>
<dbReference type="WBParaSite" id="ES5_v2.g24434.t1">
    <property type="protein sequence ID" value="ES5_v2.g24434.t1"/>
    <property type="gene ID" value="ES5_v2.g24434"/>
</dbReference>
<reference evidence="2" key="1">
    <citation type="submission" date="2022-11" db="UniProtKB">
        <authorList>
            <consortium name="WormBaseParasite"/>
        </authorList>
    </citation>
    <scope>IDENTIFICATION</scope>
</reference>
<proteinExistence type="predicted"/>
<name>A0AC34G469_9BILA</name>
<evidence type="ECO:0000313" key="2">
    <source>
        <dbReference type="WBParaSite" id="ES5_v2.g24434.t1"/>
    </source>
</evidence>
<dbReference type="Proteomes" id="UP000887579">
    <property type="component" value="Unplaced"/>
</dbReference>